<comment type="caution">
    <text evidence="1">The sequence shown here is derived from an EMBL/GenBank/DDBJ whole genome shotgun (WGS) entry which is preliminary data.</text>
</comment>
<reference evidence="1 2" key="1">
    <citation type="submission" date="2006-02" db="EMBL/GenBank/DDBJ databases">
        <authorList>
            <person name="Amann R."/>
            <person name="Ferriera S."/>
            <person name="Johnson J."/>
            <person name="Kravitz S."/>
            <person name="Halpern A."/>
            <person name="Remington K."/>
            <person name="Beeson K."/>
            <person name="Tran B."/>
            <person name="Rogers Y.-H."/>
            <person name="Friedman R."/>
            <person name="Venter J.C."/>
        </authorList>
    </citation>
    <scope>NUCLEOTIDE SEQUENCE [LARGE SCALE GENOMIC DNA]</scope>
    <source>
        <strain evidence="1 2">DSM 3645</strain>
    </source>
</reference>
<protein>
    <submittedName>
        <fullName evidence="1">Uncharacterized protein</fullName>
    </submittedName>
</protein>
<gene>
    <name evidence="1" type="ORF">DSM3645_10362</name>
</gene>
<proteinExistence type="predicted"/>
<dbReference type="Proteomes" id="UP000004358">
    <property type="component" value="Unassembled WGS sequence"/>
</dbReference>
<dbReference type="STRING" id="314230.DSM3645_10362"/>
<sequence>MDAYVKERLLATVNFHIKLKFSGTFSPMLVAITPRHSPSWNNLNIWLD</sequence>
<evidence type="ECO:0000313" key="1">
    <source>
        <dbReference type="EMBL" id="EAQ82796.1"/>
    </source>
</evidence>
<name>A3ZM13_9BACT</name>
<evidence type="ECO:0000313" key="2">
    <source>
        <dbReference type="Proteomes" id="UP000004358"/>
    </source>
</evidence>
<organism evidence="1 2">
    <name type="scientific">Blastopirellula marina DSM 3645</name>
    <dbReference type="NCBI Taxonomy" id="314230"/>
    <lineage>
        <taxon>Bacteria</taxon>
        <taxon>Pseudomonadati</taxon>
        <taxon>Planctomycetota</taxon>
        <taxon>Planctomycetia</taxon>
        <taxon>Pirellulales</taxon>
        <taxon>Pirellulaceae</taxon>
        <taxon>Blastopirellula</taxon>
    </lineage>
</organism>
<dbReference type="EMBL" id="AANZ01000001">
    <property type="protein sequence ID" value="EAQ82796.1"/>
    <property type="molecule type" value="Genomic_DNA"/>
</dbReference>
<dbReference type="HOGENOM" id="CLU_3150050_0_0_0"/>
<dbReference type="AlphaFoldDB" id="A3ZM13"/>
<accession>A3ZM13</accession>